<evidence type="ECO:0000256" key="1">
    <source>
        <dbReference type="SAM" id="Coils"/>
    </source>
</evidence>
<keyword evidence="1" id="KW-0175">Coiled coil</keyword>
<gene>
    <name evidence="2" type="ORF">AF333_04470</name>
    <name evidence="3" type="ORF">SAMN04487909_10971</name>
</gene>
<organism evidence="2 4">
    <name type="scientific">Aneurinibacillus migulanus</name>
    <name type="common">Bacillus migulanus</name>
    <dbReference type="NCBI Taxonomy" id="47500"/>
    <lineage>
        <taxon>Bacteria</taxon>
        <taxon>Bacillati</taxon>
        <taxon>Bacillota</taxon>
        <taxon>Bacilli</taxon>
        <taxon>Bacillales</taxon>
        <taxon>Paenibacillaceae</taxon>
        <taxon>Aneurinibacillus group</taxon>
        <taxon>Aneurinibacillus</taxon>
    </lineage>
</organism>
<dbReference type="PATRIC" id="fig|47500.8.peg.5506"/>
<evidence type="ECO:0000313" key="4">
    <source>
        <dbReference type="Proteomes" id="UP000037269"/>
    </source>
</evidence>
<dbReference type="InterPro" id="IPR008840">
    <property type="entry name" value="Sipho_Gp157"/>
</dbReference>
<protein>
    <submittedName>
        <fullName evidence="3">Virus Gp157</fullName>
    </submittedName>
</protein>
<reference evidence="3 5" key="2">
    <citation type="submission" date="2016-10" db="EMBL/GenBank/DDBJ databases">
        <authorList>
            <person name="de Groot N.N."/>
        </authorList>
    </citation>
    <scope>NUCLEOTIDE SEQUENCE [LARGE SCALE GENOMIC DNA]</scope>
    <source>
        <strain evidence="3 5">DSM 2895</strain>
    </source>
</reference>
<dbReference type="OrthoDB" id="2409458at2"/>
<reference evidence="2 4" key="1">
    <citation type="submission" date="2015-07" db="EMBL/GenBank/DDBJ databases">
        <title>Fjat-14205 dsm 2895.</title>
        <authorList>
            <person name="Liu B."/>
            <person name="Wang J."/>
            <person name="Zhu Y."/>
            <person name="Liu G."/>
            <person name="Chen Q."/>
            <person name="Chen Z."/>
            <person name="Lan J."/>
            <person name="Che J."/>
            <person name="Ge C."/>
            <person name="Shi H."/>
            <person name="Pan Z."/>
            <person name="Liu X."/>
        </authorList>
    </citation>
    <scope>NUCLEOTIDE SEQUENCE [LARGE SCALE GENOMIC DNA]</scope>
    <source>
        <strain evidence="2 4">DSM 2895</strain>
    </source>
</reference>
<dbReference type="STRING" id="47500.AF333_04470"/>
<keyword evidence="4" id="KW-1185">Reference proteome</keyword>
<name>A0A0D1YF39_ANEMI</name>
<dbReference type="AlphaFoldDB" id="A0A0D1YF39"/>
<accession>A0A0D1YF39</accession>
<dbReference type="GeneID" id="42304462"/>
<evidence type="ECO:0000313" key="5">
    <source>
        <dbReference type="Proteomes" id="UP000182836"/>
    </source>
</evidence>
<evidence type="ECO:0000313" key="3">
    <source>
        <dbReference type="EMBL" id="SDI91385.1"/>
    </source>
</evidence>
<dbReference type="RefSeq" id="WP_043065073.1">
    <property type="nucleotide sequence ID" value="NZ_BJOA01000067.1"/>
</dbReference>
<dbReference type="Proteomes" id="UP000037269">
    <property type="component" value="Unassembled WGS sequence"/>
</dbReference>
<proteinExistence type="predicted"/>
<sequence length="156" mass="17543">MKLYEMAEAYQSLLEAIEEGQDFSVALEQLEDKIDTKVENIAKVIKTTDAQVKAIKDEEKRLAERRKALEADIERLKTYTSTTLQNAGLTKVKGSLLTVSLQNNKPSVVVDETKIADEWLIPQPPKVDKTRLYEALKEGQVIPGATLQSTQSLRIR</sequence>
<evidence type="ECO:0000313" key="2">
    <source>
        <dbReference type="EMBL" id="KON94848.1"/>
    </source>
</evidence>
<dbReference type="Proteomes" id="UP000182836">
    <property type="component" value="Unassembled WGS sequence"/>
</dbReference>
<feature type="coiled-coil region" evidence="1">
    <location>
        <begin position="27"/>
        <end position="79"/>
    </location>
</feature>
<dbReference type="EMBL" id="FNED01000009">
    <property type="protein sequence ID" value="SDI91385.1"/>
    <property type="molecule type" value="Genomic_DNA"/>
</dbReference>
<dbReference type="Pfam" id="PF05565">
    <property type="entry name" value="Sipho_Gp157"/>
    <property type="match status" value="1"/>
</dbReference>
<dbReference type="EMBL" id="LGUG01000004">
    <property type="protein sequence ID" value="KON94848.1"/>
    <property type="molecule type" value="Genomic_DNA"/>
</dbReference>